<evidence type="ECO:0000313" key="2">
    <source>
        <dbReference type="Proteomes" id="UP000035268"/>
    </source>
</evidence>
<reference evidence="2" key="1">
    <citation type="submission" date="2015-02" db="EMBL/GenBank/DDBJ databases">
        <title>Description and complete genome sequence of the first cultured representative of the subdivision 5 of the Verrucomicrobia phylum.</title>
        <authorList>
            <person name="Spring S."/>
            <person name="Bunk B."/>
            <person name="Sproer C."/>
            <person name="Klenk H.-P."/>
        </authorList>
    </citation>
    <scope>NUCLEOTIDE SEQUENCE [LARGE SCALE GENOMIC DNA]</scope>
    <source>
        <strain evidence="2">L21-Fru-AB</strain>
    </source>
</reference>
<dbReference type="EMBL" id="CP010904">
    <property type="protein sequence ID" value="AKJ63785.1"/>
    <property type="molecule type" value="Genomic_DNA"/>
</dbReference>
<name>A0A0G3EG27_9BACT</name>
<dbReference type="STRING" id="1307763.L21SP4_00511"/>
<dbReference type="InterPro" id="IPR058240">
    <property type="entry name" value="rSAM_sf"/>
</dbReference>
<dbReference type="SUPFAM" id="SSF102114">
    <property type="entry name" value="Radical SAM enzymes"/>
    <property type="match status" value="1"/>
</dbReference>
<dbReference type="PANTHER" id="PTHR43524:SF1">
    <property type="entry name" value="RADICAL SAM SUPERFAMILY PROTEIN"/>
    <property type="match status" value="1"/>
</dbReference>
<sequence length="232" mass="26953">MSQENWRRVTSDEFIDFFFEEQGAIYAWSFQYMPVGRGPALDHMVPPDERIEMLRRTQQLVRERKVFYSDFWNSGVASSGCISAGRRGGYFAIDWNGDITPCVFIQYAVDNIYDLYRRGGTITDALQAPLFREIRAWQKEYGYAQEAESVGNWLCPCIVRDHFEVLRDAVRRTGARPLNREAAEALEDPDYVRGMIDYDRELEEKTEPIWTHEYAEQAQEEEARSTSDAAAN</sequence>
<reference evidence="1 2" key="2">
    <citation type="journal article" date="2016" name="ISME J.">
        <title>Characterization of the first cultured representative of Verrucomicrobia subdivision 5 indicates the proposal of a novel phylum.</title>
        <authorList>
            <person name="Spring S."/>
            <person name="Bunk B."/>
            <person name="Sproer C."/>
            <person name="Schumann P."/>
            <person name="Rohde M."/>
            <person name="Tindall B.J."/>
            <person name="Klenk H.P."/>
        </authorList>
    </citation>
    <scope>NUCLEOTIDE SEQUENCE [LARGE SCALE GENOMIC DNA]</scope>
    <source>
        <strain evidence="1 2">L21-Fru-AB</strain>
    </source>
</reference>
<evidence type="ECO:0008006" key="3">
    <source>
        <dbReference type="Google" id="ProtNLM"/>
    </source>
</evidence>
<organism evidence="1 2">
    <name type="scientific">Kiritimatiella glycovorans</name>
    <dbReference type="NCBI Taxonomy" id="1307763"/>
    <lineage>
        <taxon>Bacteria</taxon>
        <taxon>Pseudomonadati</taxon>
        <taxon>Kiritimatiellota</taxon>
        <taxon>Kiritimatiellia</taxon>
        <taxon>Kiritimatiellales</taxon>
        <taxon>Kiritimatiellaceae</taxon>
        <taxon>Kiritimatiella</taxon>
    </lineage>
</organism>
<keyword evidence="2" id="KW-1185">Reference proteome</keyword>
<dbReference type="Gene3D" id="3.20.20.70">
    <property type="entry name" value="Aldolase class I"/>
    <property type="match status" value="1"/>
</dbReference>
<gene>
    <name evidence="1" type="ORF">L21SP4_00511</name>
</gene>
<dbReference type="PANTHER" id="PTHR43524">
    <property type="entry name" value="RADICAL SAM SUPERFAMILY PROTEIN"/>
    <property type="match status" value="1"/>
</dbReference>
<dbReference type="AlphaFoldDB" id="A0A0G3EG27"/>
<protein>
    <recommendedName>
        <fullName evidence="3">4Fe4S-binding SPASM domain-containing protein</fullName>
    </recommendedName>
</protein>
<dbReference type="InterPro" id="IPR013785">
    <property type="entry name" value="Aldolase_TIM"/>
</dbReference>
<accession>A0A0G3EG27</accession>
<proteinExistence type="predicted"/>
<dbReference type="RefSeq" id="WP_052881182.1">
    <property type="nucleotide sequence ID" value="NZ_CP010904.1"/>
</dbReference>
<dbReference type="KEGG" id="vbl:L21SP4_00511"/>
<evidence type="ECO:0000313" key="1">
    <source>
        <dbReference type="EMBL" id="AKJ63785.1"/>
    </source>
</evidence>
<dbReference type="OrthoDB" id="9782387at2"/>
<dbReference type="Proteomes" id="UP000035268">
    <property type="component" value="Chromosome"/>
</dbReference>